<gene>
    <name evidence="1" type="ORF">SAMN05216439_1768</name>
</gene>
<dbReference type="EMBL" id="FOAK01000007">
    <property type="protein sequence ID" value="SEK97152.1"/>
    <property type="molecule type" value="Genomic_DNA"/>
</dbReference>
<proteinExistence type="predicted"/>
<reference evidence="1 2" key="1">
    <citation type="submission" date="2016-10" db="EMBL/GenBank/DDBJ databases">
        <authorList>
            <person name="de Groot N.N."/>
        </authorList>
    </citation>
    <scope>NUCLEOTIDE SEQUENCE [LARGE SCALE GENOMIC DNA]</scope>
    <source>
        <strain evidence="1 2">DSM 11978</strain>
    </source>
</reference>
<dbReference type="AlphaFoldDB" id="A0A1H7LDV1"/>
<sequence length="270" mass="31772">MNRVNSDTHYFLEQHEQEIINCCKKAMSNKEIIDLLKTKYGREISLTTFKEFKAGLKLTKGDFLETLLDEIQVMKTQGATDESVRRWLDEEHKFEVSRATFSRFKKKYNLTDNEKDSRARQKDALTNRAITQKQITDNNIHQDNIDLAIDTILQQQVTDIKTGLENLDKITKNAVGLEIDFEKLDQEVRYNANEKSLARYLIDITELKIRYLELSVKAFEAKNRLFKDEMDRLFKNRVLELEDKKIEISQKDIMNEIEILAKEIDDNNVQ</sequence>
<dbReference type="Proteomes" id="UP000199506">
    <property type="component" value="Unassembled WGS sequence"/>
</dbReference>
<evidence type="ECO:0000313" key="2">
    <source>
        <dbReference type="Proteomes" id="UP000199506"/>
    </source>
</evidence>
<evidence type="ECO:0000313" key="1">
    <source>
        <dbReference type="EMBL" id="SEK97152.1"/>
    </source>
</evidence>
<protein>
    <submittedName>
        <fullName evidence="1">Uncharacterized protein</fullName>
    </submittedName>
</protein>
<dbReference type="RefSeq" id="WP_091699465.1">
    <property type="nucleotide sequence ID" value="NZ_FOAK01000007.1"/>
</dbReference>
<dbReference type="STRING" id="190974.SAMN05216439_1768"/>
<accession>A0A1H7LDV1</accession>
<organism evidence="1 2">
    <name type="scientific">Methanobrevibacter gottschalkii</name>
    <dbReference type="NCBI Taxonomy" id="190974"/>
    <lineage>
        <taxon>Archaea</taxon>
        <taxon>Methanobacteriati</taxon>
        <taxon>Methanobacteriota</taxon>
        <taxon>Methanomada group</taxon>
        <taxon>Methanobacteria</taxon>
        <taxon>Methanobacteriales</taxon>
        <taxon>Methanobacteriaceae</taxon>
        <taxon>Methanobrevibacter</taxon>
    </lineage>
</organism>
<dbReference type="OrthoDB" id="74541at2157"/>
<name>A0A1H7LDV1_9EURY</name>